<dbReference type="EMBL" id="OZ034818">
    <property type="protein sequence ID" value="CAL1390841.1"/>
    <property type="molecule type" value="Genomic_DNA"/>
</dbReference>
<evidence type="ECO:0000313" key="6">
    <source>
        <dbReference type="EMBL" id="CAL1390841.1"/>
    </source>
</evidence>
<dbReference type="PANTHER" id="PTHR20961:SF5">
    <property type="entry name" value="GLYCOSYLTRANSFERASE-RELATED"/>
    <property type="match status" value="1"/>
</dbReference>
<dbReference type="PANTHER" id="PTHR20961">
    <property type="entry name" value="GLYCOSYLTRANSFERASE"/>
    <property type="match status" value="1"/>
</dbReference>
<evidence type="ECO:0000256" key="1">
    <source>
        <dbReference type="ARBA" id="ARBA00004323"/>
    </source>
</evidence>
<protein>
    <recommendedName>
        <fullName evidence="5">Glycosyltransferase 61 catalytic domain-containing protein</fullName>
    </recommendedName>
</protein>
<dbReference type="AlphaFoldDB" id="A0AAV2EXY8"/>
<evidence type="ECO:0000259" key="5">
    <source>
        <dbReference type="Pfam" id="PF04577"/>
    </source>
</evidence>
<dbReference type="GO" id="GO:0016763">
    <property type="term" value="F:pentosyltransferase activity"/>
    <property type="evidence" value="ECO:0007669"/>
    <property type="project" value="UniProtKB-ARBA"/>
</dbReference>
<evidence type="ECO:0000256" key="2">
    <source>
        <dbReference type="ARBA" id="ARBA00022676"/>
    </source>
</evidence>
<keyword evidence="2" id="KW-0328">Glycosyltransferase</keyword>
<dbReference type="Pfam" id="PF04577">
    <property type="entry name" value="Glyco_transf_61"/>
    <property type="match status" value="1"/>
</dbReference>
<keyword evidence="3" id="KW-0808">Transferase</keyword>
<organism evidence="6 7">
    <name type="scientific">Linum trigynum</name>
    <dbReference type="NCBI Taxonomy" id="586398"/>
    <lineage>
        <taxon>Eukaryota</taxon>
        <taxon>Viridiplantae</taxon>
        <taxon>Streptophyta</taxon>
        <taxon>Embryophyta</taxon>
        <taxon>Tracheophyta</taxon>
        <taxon>Spermatophyta</taxon>
        <taxon>Magnoliopsida</taxon>
        <taxon>eudicotyledons</taxon>
        <taxon>Gunneridae</taxon>
        <taxon>Pentapetalae</taxon>
        <taxon>rosids</taxon>
        <taxon>fabids</taxon>
        <taxon>Malpighiales</taxon>
        <taxon>Linaceae</taxon>
        <taxon>Linum</taxon>
    </lineage>
</organism>
<keyword evidence="7" id="KW-1185">Reference proteome</keyword>
<proteinExistence type="predicted"/>
<evidence type="ECO:0000256" key="4">
    <source>
        <dbReference type="ARBA" id="ARBA00023180"/>
    </source>
</evidence>
<name>A0AAV2EXY8_9ROSI</name>
<keyword evidence="4" id="KW-0325">Glycoprotein</keyword>
<feature type="domain" description="Glycosyltransferase 61 catalytic" evidence="5">
    <location>
        <begin position="172"/>
        <end position="365"/>
    </location>
</feature>
<comment type="subcellular location">
    <subcellularLocation>
        <location evidence="1">Golgi apparatus membrane</location>
        <topology evidence="1">Single-pass type II membrane protein</topology>
    </subcellularLocation>
</comment>
<dbReference type="Proteomes" id="UP001497516">
    <property type="component" value="Chromosome 5"/>
</dbReference>
<dbReference type="GO" id="GO:0000139">
    <property type="term" value="C:Golgi membrane"/>
    <property type="evidence" value="ECO:0007669"/>
    <property type="project" value="UniProtKB-SubCell"/>
</dbReference>
<accession>A0AAV2EXY8</accession>
<evidence type="ECO:0000256" key="3">
    <source>
        <dbReference type="ARBA" id="ARBA00022679"/>
    </source>
</evidence>
<dbReference type="InterPro" id="IPR007657">
    <property type="entry name" value="Glycosyltransferase_61"/>
</dbReference>
<reference evidence="6 7" key="1">
    <citation type="submission" date="2024-04" db="EMBL/GenBank/DDBJ databases">
        <authorList>
            <person name="Fracassetti M."/>
        </authorList>
    </citation>
    <scope>NUCLEOTIDE SEQUENCE [LARGE SCALE GENOMIC DNA]</scope>
</reference>
<dbReference type="InterPro" id="IPR049625">
    <property type="entry name" value="Glyco_transf_61_cat"/>
</dbReference>
<evidence type="ECO:0000313" key="7">
    <source>
        <dbReference type="Proteomes" id="UP001497516"/>
    </source>
</evidence>
<gene>
    <name evidence="6" type="ORF">LTRI10_LOCUS31600</name>
</gene>
<sequence length="455" mass="51098">MKKKNINNSSGLMAGRRWSKREKKMLRTGAALFTILLILASFIICSSLHRRHGAAPKQPKIVRPAECTFGGRSDFCDIEGDLRIDPDTATIYQVVQSETYAMLAAGNKIRSPPITIKPYPRNGDDVAMGQIREWSVKMVPENHQNLPRCSGGDQIHDAPGVLFSAGAYFGNYFHAFTDVLVALFVTAHPFNREVVLLVTDGKPVHVDKFMTLFNGLSRYPTIDIDKGQPAGKPRCFSRLTIGLKGRDGKELSINSEQSEYTMADFKRFLRSAYSLKRTTAVKLQTGDNTLIPRLLIISREKTRIVTNVEEIENLARELGYRVTVGELDDDVSKTAEFTNGFDVMMGVHGAGLTNMVFLPEDAVVIQVVPFAADWVSGAYFGEPAEKMGVRYLEYKIEREESSLMRQYPPDDVVFTDPASFRWEEFSPIYLQNQNVTIDVTRFKPLLVKGLELLHE</sequence>